<sequence>MKTTSLITSQMEDTSAHDPIQIPFNKRGTWHCYHRIKQSERGISINKERYVNDLLRKYDKIGSSVNTPIMPPNMLGHDLNGKAANESQYRGMIGSLMNLTASRPDIQFSTDLYA</sequence>
<evidence type="ECO:0000313" key="2">
    <source>
        <dbReference type="Proteomes" id="UP001151760"/>
    </source>
</evidence>
<dbReference type="EMBL" id="BQNB010012792">
    <property type="protein sequence ID" value="GJT07955.1"/>
    <property type="molecule type" value="Genomic_DNA"/>
</dbReference>
<accession>A0ABQ5AZ75</accession>
<gene>
    <name evidence="1" type="ORF">Tco_0842417</name>
</gene>
<protein>
    <recommendedName>
        <fullName evidence="3">Reverse transcriptase Ty1/copia-type domain-containing protein</fullName>
    </recommendedName>
</protein>
<reference evidence="1" key="2">
    <citation type="submission" date="2022-01" db="EMBL/GenBank/DDBJ databases">
        <authorList>
            <person name="Yamashiro T."/>
            <person name="Shiraishi A."/>
            <person name="Satake H."/>
            <person name="Nakayama K."/>
        </authorList>
    </citation>
    <scope>NUCLEOTIDE SEQUENCE</scope>
</reference>
<evidence type="ECO:0000313" key="1">
    <source>
        <dbReference type="EMBL" id="GJT07955.1"/>
    </source>
</evidence>
<name>A0ABQ5AZ75_9ASTR</name>
<proteinExistence type="predicted"/>
<dbReference type="Proteomes" id="UP001151760">
    <property type="component" value="Unassembled WGS sequence"/>
</dbReference>
<evidence type="ECO:0008006" key="3">
    <source>
        <dbReference type="Google" id="ProtNLM"/>
    </source>
</evidence>
<reference evidence="1" key="1">
    <citation type="journal article" date="2022" name="Int. J. Mol. Sci.">
        <title>Draft Genome of Tanacetum Coccineum: Genomic Comparison of Closely Related Tanacetum-Family Plants.</title>
        <authorList>
            <person name="Yamashiro T."/>
            <person name="Shiraishi A."/>
            <person name="Nakayama K."/>
            <person name="Satake H."/>
        </authorList>
    </citation>
    <scope>NUCLEOTIDE SEQUENCE</scope>
</reference>
<comment type="caution">
    <text evidence="1">The sequence shown here is derived from an EMBL/GenBank/DDBJ whole genome shotgun (WGS) entry which is preliminary data.</text>
</comment>
<keyword evidence="2" id="KW-1185">Reference proteome</keyword>
<organism evidence="1 2">
    <name type="scientific">Tanacetum coccineum</name>
    <dbReference type="NCBI Taxonomy" id="301880"/>
    <lineage>
        <taxon>Eukaryota</taxon>
        <taxon>Viridiplantae</taxon>
        <taxon>Streptophyta</taxon>
        <taxon>Embryophyta</taxon>
        <taxon>Tracheophyta</taxon>
        <taxon>Spermatophyta</taxon>
        <taxon>Magnoliopsida</taxon>
        <taxon>eudicotyledons</taxon>
        <taxon>Gunneridae</taxon>
        <taxon>Pentapetalae</taxon>
        <taxon>asterids</taxon>
        <taxon>campanulids</taxon>
        <taxon>Asterales</taxon>
        <taxon>Asteraceae</taxon>
        <taxon>Asteroideae</taxon>
        <taxon>Anthemideae</taxon>
        <taxon>Anthemidinae</taxon>
        <taxon>Tanacetum</taxon>
    </lineage>
</organism>